<feature type="transmembrane region" description="Helical" evidence="5">
    <location>
        <begin position="166"/>
        <end position="184"/>
    </location>
</feature>
<evidence type="ECO:0000256" key="5">
    <source>
        <dbReference type="SAM" id="Phobius"/>
    </source>
</evidence>
<keyword evidence="2 5" id="KW-0812">Transmembrane</keyword>
<dbReference type="Gene3D" id="1.20.1420.30">
    <property type="entry name" value="NCX, central ion-binding region"/>
    <property type="match status" value="2"/>
</dbReference>
<accession>A0A2M7TK25</accession>
<feature type="transmembrane region" description="Helical" evidence="5">
    <location>
        <begin position="304"/>
        <end position="323"/>
    </location>
</feature>
<dbReference type="InterPro" id="IPR004837">
    <property type="entry name" value="NaCa_Exmemb"/>
</dbReference>
<comment type="subcellular location">
    <subcellularLocation>
        <location evidence="1">Membrane</location>
        <topology evidence="1">Multi-pass membrane protein</topology>
    </subcellularLocation>
</comment>
<feature type="transmembrane region" description="Helical" evidence="5">
    <location>
        <begin position="40"/>
        <end position="65"/>
    </location>
</feature>
<feature type="transmembrane region" description="Helical" evidence="5">
    <location>
        <begin position="144"/>
        <end position="160"/>
    </location>
</feature>
<dbReference type="InterPro" id="IPR044880">
    <property type="entry name" value="NCX_ion-bd_dom_sf"/>
</dbReference>
<dbReference type="GO" id="GO:0005262">
    <property type="term" value="F:calcium channel activity"/>
    <property type="evidence" value="ECO:0007669"/>
    <property type="project" value="TreeGrafter"/>
</dbReference>
<evidence type="ECO:0000259" key="6">
    <source>
        <dbReference type="Pfam" id="PF01699"/>
    </source>
</evidence>
<proteinExistence type="predicted"/>
<feature type="transmembrane region" description="Helical" evidence="5">
    <location>
        <begin position="77"/>
        <end position="101"/>
    </location>
</feature>
<dbReference type="Pfam" id="PF01699">
    <property type="entry name" value="Na_Ca_ex"/>
    <property type="match status" value="2"/>
</dbReference>
<feature type="transmembrane region" description="Helical" evidence="5">
    <location>
        <begin position="332"/>
        <end position="352"/>
    </location>
</feature>
<feature type="transmembrane region" description="Helical" evidence="5">
    <location>
        <begin position="270"/>
        <end position="292"/>
    </location>
</feature>
<dbReference type="PANTHER" id="PTHR10846">
    <property type="entry name" value="SODIUM/POTASSIUM/CALCIUM EXCHANGER"/>
    <property type="match status" value="1"/>
</dbReference>
<feature type="domain" description="Sodium/calcium exchanger membrane region" evidence="6">
    <location>
        <begin position="205"/>
        <end position="347"/>
    </location>
</feature>
<sequence length="358" mass="38374">MLPPSTDCTVIRFVCQVLTESFLPLATFNNYLYPFSMDNVLILVGILFIASLILVRSASSLVTAISVIGGYFKLSEFTVAFVLMGIVTSLPEIAVAISSALSGNPNLALGTAIGSNIANLTLIIGIPTLIAGGLEVRSIIARKDALVMFVFGITPLLLLLDGGIDTADAFILLIFYALYLYRLLSQRSYFSTMTNHISKKRAITSLLVFVFNIFIVFCTSYIIVGTSELIAEALFIPIVIVGLVLVSIGTSLPELAHGLTAVKLNHNGQILGDILGSVVANSTLIIAIAALISPIKIVDPQTLIIPVGFLVATLLLFLLFVYTDKRLTIKEILLLIGVYVAFVVTQLGFEIIEKSVGG</sequence>
<dbReference type="InterPro" id="IPR004481">
    <property type="entry name" value="K/Na/Ca-exchanger"/>
</dbReference>
<evidence type="ECO:0000313" key="8">
    <source>
        <dbReference type="Proteomes" id="UP000228920"/>
    </source>
</evidence>
<evidence type="ECO:0000256" key="2">
    <source>
        <dbReference type="ARBA" id="ARBA00022692"/>
    </source>
</evidence>
<organism evidence="7 8">
    <name type="scientific">candidate division WWE3 bacterium CG_4_10_14_0_2_um_filter_41_14</name>
    <dbReference type="NCBI Taxonomy" id="1975072"/>
    <lineage>
        <taxon>Bacteria</taxon>
        <taxon>Katanobacteria</taxon>
    </lineage>
</organism>
<evidence type="ECO:0000313" key="7">
    <source>
        <dbReference type="EMBL" id="PIZ47060.1"/>
    </source>
</evidence>
<dbReference type="AlphaFoldDB" id="A0A2M7TK25"/>
<comment type="caution">
    <text evidence="7">The sequence shown here is derived from an EMBL/GenBank/DDBJ whole genome shotgun (WGS) entry which is preliminary data.</text>
</comment>
<dbReference type="Proteomes" id="UP000228920">
    <property type="component" value="Unassembled WGS sequence"/>
</dbReference>
<feature type="transmembrane region" description="Helical" evidence="5">
    <location>
        <begin position="107"/>
        <end position="132"/>
    </location>
</feature>
<protein>
    <recommendedName>
        <fullName evidence="6">Sodium/calcium exchanger membrane region domain-containing protein</fullName>
    </recommendedName>
</protein>
<dbReference type="GO" id="GO:0008273">
    <property type="term" value="F:calcium, potassium:sodium antiporter activity"/>
    <property type="evidence" value="ECO:0007669"/>
    <property type="project" value="TreeGrafter"/>
</dbReference>
<keyword evidence="4 5" id="KW-0472">Membrane</keyword>
<dbReference type="GO" id="GO:0005886">
    <property type="term" value="C:plasma membrane"/>
    <property type="evidence" value="ECO:0007669"/>
    <property type="project" value="TreeGrafter"/>
</dbReference>
<reference evidence="8" key="1">
    <citation type="submission" date="2017-09" db="EMBL/GenBank/DDBJ databases">
        <title>Depth-based differentiation of microbial function through sediment-hosted aquifers and enrichment of novel symbionts in the deep terrestrial subsurface.</title>
        <authorList>
            <person name="Probst A.J."/>
            <person name="Ladd B."/>
            <person name="Jarett J.K."/>
            <person name="Geller-Mcgrath D.E."/>
            <person name="Sieber C.M.K."/>
            <person name="Emerson J.B."/>
            <person name="Anantharaman K."/>
            <person name="Thomas B.C."/>
            <person name="Malmstrom R."/>
            <person name="Stieglmeier M."/>
            <person name="Klingl A."/>
            <person name="Woyke T."/>
            <person name="Ryan C.M."/>
            <person name="Banfield J.F."/>
        </authorList>
    </citation>
    <scope>NUCLEOTIDE SEQUENCE [LARGE SCALE GENOMIC DNA]</scope>
</reference>
<evidence type="ECO:0000256" key="1">
    <source>
        <dbReference type="ARBA" id="ARBA00004141"/>
    </source>
</evidence>
<dbReference type="GO" id="GO:0006874">
    <property type="term" value="P:intracellular calcium ion homeostasis"/>
    <property type="evidence" value="ECO:0007669"/>
    <property type="project" value="TreeGrafter"/>
</dbReference>
<feature type="transmembrane region" description="Helical" evidence="5">
    <location>
        <begin position="229"/>
        <end position="249"/>
    </location>
</feature>
<dbReference type="PANTHER" id="PTHR10846:SF8">
    <property type="entry name" value="INNER MEMBRANE PROTEIN YRBG"/>
    <property type="match status" value="1"/>
</dbReference>
<keyword evidence="3 5" id="KW-1133">Transmembrane helix</keyword>
<feature type="transmembrane region" description="Helical" evidence="5">
    <location>
        <begin position="205"/>
        <end position="223"/>
    </location>
</feature>
<gene>
    <name evidence="7" type="ORF">COY32_02260</name>
</gene>
<name>A0A2M7TK25_UNCKA</name>
<dbReference type="EMBL" id="PFNL01000066">
    <property type="protein sequence ID" value="PIZ47060.1"/>
    <property type="molecule type" value="Genomic_DNA"/>
</dbReference>
<feature type="domain" description="Sodium/calcium exchanger membrane region" evidence="6">
    <location>
        <begin position="44"/>
        <end position="183"/>
    </location>
</feature>
<evidence type="ECO:0000256" key="3">
    <source>
        <dbReference type="ARBA" id="ARBA00022989"/>
    </source>
</evidence>
<evidence type="ECO:0000256" key="4">
    <source>
        <dbReference type="ARBA" id="ARBA00023136"/>
    </source>
</evidence>